<evidence type="ECO:0000256" key="6">
    <source>
        <dbReference type="ARBA" id="ARBA00023136"/>
    </source>
</evidence>
<dbReference type="OrthoDB" id="9811198at2"/>
<dbReference type="EMBL" id="CP042326">
    <property type="protein sequence ID" value="QDZ40023.1"/>
    <property type="molecule type" value="Genomic_DNA"/>
</dbReference>
<keyword evidence="3" id="KW-1003">Cell membrane</keyword>
<dbReference type="PRINTS" id="PR01837">
    <property type="entry name" value="MGTCSAPBPROT"/>
</dbReference>
<evidence type="ECO:0000313" key="9">
    <source>
        <dbReference type="EMBL" id="QDZ40023.1"/>
    </source>
</evidence>
<dbReference type="AlphaFoldDB" id="A0A5B8NL62"/>
<dbReference type="Pfam" id="PF02308">
    <property type="entry name" value="MgtC"/>
    <property type="match status" value="1"/>
</dbReference>
<feature type="domain" description="MgtC/SapB/SrpB/YhiD N-terminal" evidence="8">
    <location>
        <begin position="21"/>
        <end position="146"/>
    </location>
</feature>
<gene>
    <name evidence="9" type="ORF">FRE64_08770</name>
</gene>
<feature type="transmembrane region" description="Helical" evidence="7">
    <location>
        <begin position="99"/>
        <end position="117"/>
    </location>
</feature>
<dbReference type="GO" id="GO:0005886">
    <property type="term" value="C:plasma membrane"/>
    <property type="evidence" value="ECO:0007669"/>
    <property type="project" value="UniProtKB-SubCell"/>
</dbReference>
<evidence type="ECO:0000313" key="10">
    <source>
        <dbReference type="Proteomes" id="UP000318453"/>
    </source>
</evidence>
<evidence type="ECO:0000256" key="5">
    <source>
        <dbReference type="ARBA" id="ARBA00022989"/>
    </source>
</evidence>
<evidence type="ECO:0000256" key="3">
    <source>
        <dbReference type="ARBA" id="ARBA00022475"/>
    </source>
</evidence>
<dbReference type="RefSeq" id="WP_146295644.1">
    <property type="nucleotide sequence ID" value="NZ_CP042326.1"/>
</dbReference>
<evidence type="ECO:0000256" key="4">
    <source>
        <dbReference type="ARBA" id="ARBA00022692"/>
    </source>
</evidence>
<evidence type="ECO:0000256" key="2">
    <source>
        <dbReference type="ARBA" id="ARBA00009298"/>
    </source>
</evidence>
<name>A0A5B8NL62_9CHRO</name>
<comment type="similarity">
    <text evidence="2">Belongs to the MgtC/SapB family.</text>
</comment>
<organism evidence="9 10">
    <name type="scientific">Euhalothece natronophila Z-M001</name>
    <dbReference type="NCBI Taxonomy" id="522448"/>
    <lineage>
        <taxon>Bacteria</taxon>
        <taxon>Bacillati</taxon>
        <taxon>Cyanobacteriota</taxon>
        <taxon>Cyanophyceae</taxon>
        <taxon>Oscillatoriophycideae</taxon>
        <taxon>Chroococcales</taxon>
        <taxon>Halothecacae</taxon>
        <taxon>Halothece cluster</taxon>
        <taxon>Euhalothece</taxon>
    </lineage>
</organism>
<keyword evidence="6 7" id="KW-0472">Membrane</keyword>
<feature type="transmembrane region" description="Helical" evidence="7">
    <location>
        <begin position="46"/>
        <end position="67"/>
    </location>
</feature>
<dbReference type="PANTHER" id="PTHR33778">
    <property type="entry name" value="PROTEIN MGTC"/>
    <property type="match status" value="1"/>
</dbReference>
<feature type="transmembrane region" description="Helical" evidence="7">
    <location>
        <begin position="73"/>
        <end position="94"/>
    </location>
</feature>
<feature type="transmembrane region" description="Helical" evidence="7">
    <location>
        <begin position="123"/>
        <end position="141"/>
    </location>
</feature>
<dbReference type="InterPro" id="IPR049177">
    <property type="entry name" value="MgtC_SapB_SrpB_YhiD_N"/>
</dbReference>
<evidence type="ECO:0000256" key="1">
    <source>
        <dbReference type="ARBA" id="ARBA00004651"/>
    </source>
</evidence>
<evidence type="ECO:0000259" key="8">
    <source>
        <dbReference type="Pfam" id="PF02308"/>
    </source>
</evidence>
<accession>A0A5B8NL62</accession>
<reference evidence="9" key="1">
    <citation type="submission" date="2019-08" db="EMBL/GenBank/DDBJ databases">
        <title>Carotenoids and Carotenoid Binding Proteins in the Halophilic Cyanobacterium Euhalothece sp. ZM00.</title>
        <authorList>
            <person name="Cho S.M."/>
            <person name="Song J.Y."/>
            <person name="Park Y.-I."/>
        </authorList>
    </citation>
    <scope>NUCLEOTIDE SEQUENCE [LARGE SCALE GENOMIC DNA]</scope>
    <source>
        <strain evidence="9">Z-M001</strain>
    </source>
</reference>
<dbReference type="InterPro" id="IPR003416">
    <property type="entry name" value="MgtC/SapB/SrpB/YhiD_fam"/>
</dbReference>
<keyword evidence="4 7" id="KW-0812">Transmembrane</keyword>
<keyword evidence="5 7" id="KW-1133">Transmembrane helix</keyword>
<protein>
    <submittedName>
        <fullName evidence="9">MgtC/SapB family protein</fullName>
    </submittedName>
</protein>
<sequence length="149" mass="15518">MIDPINSVLSPISWLEVSGRLLLAATLGGIIGWDRELKRKPAGLRTNILVSLGAALIIVGTLQSGISQKDANIIGRSIQGIITGVGFIGAGAIFQQNQVVHGLTTASAIWISCALGIVSGLGLWQLGLIGVGLTIITLRVIKSLEKDQS</sequence>
<keyword evidence="10" id="KW-1185">Reference proteome</keyword>
<comment type="subcellular location">
    <subcellularLocation>
        <location evidence="1">Cell membrane</location>
        <topology evidence="1">Multi-pass membrane protein</topology>
    </subcellularLocation>
</comment>
<dbReference type="PANTHER" id="PTHR33778:SF1">
    <property type="entry name" value="MAGNESIUM TRANSPORTER YHID-RELATED"/>
    <property type="match status" value="1"/>
</dbReference>
<dbReference type="Proteomes" id="UP000318453">
    <property type="component" value="Chromosome"/>
</dbReference>
<proteinExistence type="inferred from homology"/>
<evidence type="ECO:0000256" key="7">
    <source>
        <dbReference type="SAM" id="Phobius"/>
    </source>
</evidence>
<dbReference type="KEGG" id="enn:FRE64_08770"/>